<comment type="caution">
    <text evidence="2">The sequence shown here is derived from an EMBL/GenBank/DDBJ whole genome shotgun (WGS) entry which is preliminary data.</text>
</comment>
<name>A0A812LIQ7_9DINO</name>
<gene>
    <name evidence="2" type="ORF">SNAT2548_LOCUS11905</name>
</gene>
<dbReference type="SUPFAM" id="SSF53448">
    <property type="entry name" value="Nucleotide-diphospho-sugar transferases"/>
    <property type="match status" value="1"/>
</dbReference>
<feature type="compositionally biased region" description="Basic and acidic residues" evidence="1">
    <location>
        <begin position="319"/>
        <end position="342"/>
    </location>
</feature>
<dbReference type="OrthoDB" id="10419614at2759"/>
<feature type="region of interest" description="Disordered" evidence="1">
    <location>
        <begin position="1025"/>
        <end position="1044"/>
    </location>
</feature>
<feature type="compositionally biased region" description="Basic and acidic residues" evidence="1">
    <location>
        <begin position="942"/>
        <end position="954"/>
    </location>
</feature>
<evidence type="ECO:0000313" key="3">
    <source>
        <dbReference type="Proteomes" id="UP000604046"/>
    </source>
</evidence>
<feature type="region of interest" description="Disordered" evidence="1">
    <location>
        <begin position="80"/>
        <end position="158"/>
    </location>
</feature>
<keyword evidence="3" id="KW-1185">Reference proteome</keyword>
<evidence type="ECO:0000313" key="2">
    <source>
        <dbReference type="EMBL" id="CAE7247656.1"/>
    </source>
</evidence>
<feature type="region of interest" description="Disordered" evidence="1">
    <location>
        <begin position="1117"/>
        <end position="1152"/>
    </location>
</feature>
<feature type="region of interest" description="Disordered" evidence="1">
    <location>
        <begin position="250"/>
        <end position="474"/>
    </location>
</feature>
<organism evidence="2 3">
    <name type="scientific">Symbiodinium natans</name>
    <dbReference type="NCBI Taxonomy" id="878477"/>
    <lineage>
        <taxon>Eukaryota</taxon>
        <taxon>Sar</taxon>
        <taxon>Alveolata</taxon>
        <taxon>Dinophyceae</taxon>
        <taxon>Suessiales</taxon>
        <taxon>Symbiodiniaceae</taxon>
        <taxon>Symbiodinium</taxon>
    </lineage>
</organism>
<feature type="compositionally biased region" description="Basic and acidic residues" evidence="1">
    <location>
        <begin position="966"/>
        <end position="980"/>
    </location>
</feature>
<feature type="compositionally biased region" description="Basic and acidic residues" evidence="1">
    <location>
        <begin position="105"/>
        <end position="115"/>
    </location>
</feature>
<dbReference type="Gene3D" id="3.90.550.10">
    <property type="entry name" value="Spore Coat Polysaccharide Biosynthesis Protein SpsA, Chain A"/>
    <property type="match status" value="1"/>
</dbReference>
<evidence type="ECO:0000256" key="1">
    <source>
        <dbReference type="SAM" id="MobiDB-lite"/>
    </source>
</evidence>
<evidence type="ECO:0008006" key="4">
    <source>
        <dbReference type="Google" id="ProtNLM"/>
    </source>
</evidence>
<proteinExistence type="predicted"/>
<dbReference type="EMBL" id="CAJNDS010001112">
    <property type="protein sequence ID" value="CAE7247656.1"/>
    <property type="molecule type" value="Genomic_DNA"/>
</dbReference>
<feature type="compositionally biased region" description="Basic and acidic residues" evidence="1">
    <location>
        <begin position="455"/>
        <end position="464"/>
    </location>
</feature>
<sequence length="1482" mass="162087">MDMGVSTESATIRRTPGKVAAHFADVLQAIMTAEEEAAELLAFFGEAAPPQRRGALASLQVFLGNVQAFAKQFASAVQEVKAHHGHGHGHAGQGRLQRSASLARRIGDEEPRESGRPSAARRSLSSGAVRQEGPVQPRRLGRTKTRHMEPTRAFPASREHPVLLSHQEIKAQLKAPLTPGLIKGLCLCAGLTRMRSQWCTEFSSFQSDEACNSVDARAPDVLDRLTSIHTGDLAVLERPANGIGSFVKEPAETEAPAAEEPSVDPPEEGKAEEAAEEAPEEDAKEEAADEKEAEVATKEDKKEEEKDEEEDEMAAFLEGIEHIDEAKGKEPPGDGSKAKEDGGMEVCNTAEDGMEDVPEQSEPAKPSGVDEEAKEQSTATPPEPAEDEDMMAFLQGIEQVEEPKTDEADRSSDGKADDSTILESGEGTPCGTDAGATESAEDDFAAFLGALDDMEDKKDGKPEEAAEEGDGLDDLPAVEIKRRLRAEGVAIPTGPEDKEELVTLLRETLNKPKGDAFMDFLSEIDKMQPGADVEMKDAAPEESAFADFLKEIDGMPTGAEAGAAPPKKTERPLTMRYSAESRQWTVFVGPDKEAEEFPAQASPILARRQALEFCRTTLLEMEKRGEVDKMEDESHKAELLKILEDLKAQPSRRTIHRGLDFNCMHLLVQYANGKNSFHWPVKVRQALGNRHAQSYTAEVEQKFELHHPIHPFQLAWRVCLDRSSGASSFGLGNFRNPAGLVISCPSKRAYVRLQKHQAKQAIESASVQRKLQQEQQQRLETLLAAASGDEEVVAINKKVAAETKAALAAHEAEQCNYTRWARRLERLAVFAGAQGREDSGNVQLEGLTVLPNLDGSNALPVLLLLAFFRPRTCGGVLTGGCSALCDLDSLKVRAVSLFGRSQESRWVLPITGRQKLTLDDLQHVNTLRQAVSSAFEVDDDVAGKDEAKDKKDAAKPTARPRGRRIYIKEDAETTRSRDKTAPASTAPKVADGEKEEDASAAPATDKKARLLGDVWIDIAEEGAAEAADAATPSPEAGDDFSGSGASLVAFPGNARADFASLAPGQNLSHHSAITIVKRKILVLINQFAFLPELSLSQALKDRADSFLAMQTEATSADASAAPALMQHTRSVQKSGDAQEERKSLGLQQGRGQRSSRKKMMWLSAISLAPQCDQMDSYMSQYEIALTSWKESGSHLPRGMTQIGLSLHTQEQLQRLRKLGANITFHTLSFIDRMHAIPKLQQETPDVECVAGTYMRLDVPQILDGALAALAGGADMLLHKRHVLYTDLDILWWRKVTPTELLSSVKEKMYAAAYSSQLQKNEGPRNAGVILYNVPIFRMVQPRALAFAFAVNEESGNIAMSELLLTSQDQGVLNHYFDHHPGRAFLEDKWNYKMFWSGSNHTAIVHYWAVKPSEGLRCFVREHSKENCAKIDAGLIPEKLKHVDFQGEALSLAISLDANLTFMQEALAAYDRYSELRDLALAQ</sequence>
<feature type="compositionally biased region" description="Basic and acidic residues" evidence="1">
    <location>
        <begin position="401"/>
        <end position="418"/>
    </location>
</feature>
<dbReference type="InterPro" id="IPR029044">
    <property type="entry name" value="Nucleotide-diphossugar_trans"/>
</dbReference>
<protein>
    <recommendedName>
        <fullName evidence="4">Nucleotide-diphospho-sugar transferase domain-containing protein</fullName>
    </recommendedName>
</protein>
<feature type="compositionally biased region" description="Low complexity" evidence="1">
    <location>
        <begin position="1025"/>
        <end position="1035"/>
    </location>
</feature>
<reference evidence="2" key="1">
    <citation type="submission" date="2021-02" db="EMBL/GenBank/DDBJ databases">
        <authorList>
            <person name="Dougan E. K."/>
            <person name="Rhodes N."/>
            <person name="Thang M."/>
            <person name="Chan C."/>
        </authorList>
    </citation>
    <scope>NUCLEOTIDE SEQUENCE</scope>
</reference>
<dbReference type="Proteomes" id="UP000604046">
    <property type="component" value="Unassembled WGS sequence"/>
</dbReference>
<feature type="compositionally biased region" description="Acidic residues" evidence="1">
    <location>
        <begin position="274"/>
        <end position="292"/>
    </location>
</feature>
<feature type="compositionally biased region" description="Basic and acidic residues" evidence="1">
    <location>
        <begin position="293"/>
        <end position="304"/>
    </location>
</feature>
<feature type="region of interest" description="Disordered" evidence="1">
    <location>
        <begin position="942"/>
        <end position="1005"/>
    </location>
</feature>
<accession>A0A812LIQ7</accession>